<comment type="caution">
    <text evidence="2">The sequence shown here is derived from an EMBL/GenBank/DDBJ whole genome shotgun (WGS) entry which is preliminary data.</text>
</comment>
<gene>
    <name evidence="2" type="ORF">Ato02nite_096110</name>
</gene>
<dbReference type="Proteomes" id="UP000677082">
    <property type="component" value="Unassembled WGS sequence"/>
</dbReference>
<dbReference type="AlphaFoldDB" id="A0A919WCV6"/>
<protein>
    <recommendedName>
        <fullName evidence="1">DUF4240 domain-containing protein</fullName>
    </recommendedName>
</protein>
<dbReference type="EMBL" id="BOQN01000159">
    <property type="protein sequence ID" value="GIM97818.1"/>
    <property type="molecule type" value="Genomic_DNA"/>
</dbReference>
<dbReference type="RefSeq" id="WP_369076938.1">
    <property type="nucleotide sequence ID" value="NZ_BOQN01000159.1"/>
</dbReference>
<evidence type="ECO:0000313" key="2">
    <source>
        <dbReference type="EMBL" id="GIM97818.1"/>
    </source>
</evidence>
<sequence length="140" mass="15345">MAFDFWTVVGSCSIVDRSDVEAALTDVENRLRALDLEGLVAFQGHLAVELEALNLGSLASIPIELPSGAVFDQTEDHFLYARCACLLSGRASAHEVISDPGQFSVFVAPRLQSAETLLYLARNEYRRRTGESMKGVRTPE</sequence>
<name>A0A919WCV6_9ACTN</name>
<evidence type="ECO:0000313" key="3">
    <source>
        <dbReference type="Proteomes" id="UP000677082"/>
    </source>
</evidence>
<reference evidence="2 3" key="1">
    <citation type="submission" date="2021-03" db="EMBL/GenBank/DDBJ databases">
        <title>Whole genome shotgun sequence of Actinoplanes toevensis NBRC 105298.</title>
        <authorList>
            <person name="Komaki H."/>
            <person name="Tamura T."/>
        </authorList>
    </citation>
    <scope>NUCLEOTIDE SEQUENCE [LARGE SCALE GENOMIC DNA]</scope>
    <source>
        <strain evidence="2 3">NBRC 105298</strain>
    </source>
</reference>
<proteinExistence type="predicted"/>
<dbReference type="Pfam" id="PF14024">
    <property type="entry name" value="DUF4240"/>
    <property type="match status" value="1"/>
</dbReference>
<feature type="domain" description="DUF4240" evidence="1">
    <location>
        <begin position="4"/>
        <end position="127"/>
    </location>
</feature>
<dbReference type="InterPro" id="IPR025334">
    <property type="entry name" value="DUF4240"/>
</dbReference>
<accession>A0A919WCV6</accession>
<organism evidence="2 3">
    <name type="scientific">Paractinoplanes toevensis</name>
    <dbReference type="NCBI Taxonomy" id="571911"/>
    <lineage>
        <taxon>Bacteria</taxon>
        <taxon>Bacillati</taxon>
        <taxon>Actinomycetota</taxon>
        <taxon>Actinomycetes</taxon>
        <taxon>Micromonosporales</taxon>
        <taxon>Micromonosporaceae</taxon>
        <taxon>Paractinoplanes</taxon>
    </lineage>
</organism>
<evidence type="ECO:0000259" key="1">
    <source>
        <dbReference type="Pfam" id="PF14024"/>
    </source>
</evidence>
<keyword evidence="3" id="KW-1185">Reference proteome</keyword>